<sequence>MTETDSTSKIKKRPLWLRLVAVACIGLTIWHVYATFLWVSPPSELRNAIPGNALRSYIQPMFGQSWSVFAPKPIDGDYSFEVRAMLEDTSGKPSPTQWVDAVNLEMGMIHRNLFPARASLAGNQLASDYRTGWQKLNDRQRDIVKLGYFKGDDWTQRLARELNERAAKTGSSQKNTMSFVESERTASAYATQVAKALWGQEVRSVQFRVGRQGVIPFEQRNKPGAIRPSPAIIESGWRGLTVRDGQNEQNFAEVFNSLEGVK</sequence>
<keyword evidence="3" id="KW-1185">Reference proteome</keyword>
<protein>
    <submittedName>
        <fullName evidence="2">DNA-binding response regulator</fullName>
    </submittedName>
</protein>
<keyword evidence="1" id="KW-1133">Transmembrane helix</keyword>
<gene>
    <name evidence="2" type="ORF">GcLGCM259_2372</name>
</gene>
<proteinExistence type="predicted"/>
<dbReference type="KEGG" id="gcr:GcLGCM259_2372"/>
<dbReference type="EMBL" id="CP034412">
    <property type="protein sequence ID" value="QCY48079.1"/>
    <property type="molecule type" value="Genomic_DNA"/>
</dbReference>
<dbReference type="RefSeq" id="WP_138926751.1">
    <property type="nucleotide sequence ID" value="NZ_CP034412.1"/>
</dbReference>
<feature type="transmembrane region" description="Helical" evidence="1">
    <location>
        <begin position="15"/>
        <end position="39"/>
    </location>
</feature>
<evidence type="ECO:0000256" key="1">
    <source>
        <dbReference type="SAM" id="Phobius"/>
    </source>
</evidence>
<keyword evidence="2" id="KW-0238">DNA-binding</keyword>
<name>A0A5B7WVX3_9MICC</name>
<keyword evidence="1" id="KW-0472">Membrane</keyword>
<dbReference type="Proteomes" id="UP000307000">
    <property type="component" value="Chromosome"/>
</dbReference>
<keyword evidence="1" id="KW-0812">Transmembrane</keyword>
<dbReference type="AlphaFoldDB" id="A0A5B7WVX3"/>
<dbReference type="GO" id="GO:0003677">
    <property type="term" value="F:DNA binding"/>
    <property type="evidence" value="ECO:0007669"/>
    <property type="project" value="UniProtKB-KW"/>
</dbReference>
<reference evidence="2 3" key="1">
    <citation type="submission" date="2018-12" db="EMBL/GenBank/DDBJ databases">
        <title>Complete Genome Sequence of Glutamicibacter creatinolyticus strain LGCM259,isolated from an abscess of a 12-year-old mare in Italy.</title>
        <authorList>
            <person name="Santos R.G."/>
            <person name="Silva A.L."/>
            <person name="Seyffert N."/>
            <person name="Castro T.L.P."/>
            <person name="Attili A.R."/>
            <person name="Rifici C."/>
            <person name="Mazzullo G."/>
            <person name="Brenig B."/>
            <person name="Venanzi F."/>
            <person name="Azevedo V."/>
        </authorList>
    </citation>
    <scope>NUCLEOTIDE SEQUENCE [LARGE SCALE GENOMIC DNA]</scope>
    <source>
        <strain evidence="2 3">LGCM 259</strain>
    </source>
</reference>
<organism evidence="2 3">
    <name type="scientific">Glutamicibacter creatinolyticus</name>
    <dbReference type="NCBI Taxonomy" id="162496"/>
    <lineage>
        <taxon>Bacteria</taxon>
        <taxon>Bacillati</taxon>
        <taxon>Actinomycetota</taxon>
        <taxon>Actinomycetes</taxon>
        <taxon>Micrococcales</taxon>
        <taxon>Micrococcaceae</taxon>
        <taxon>Glutamicibacter</taxon>
    </lineage>
</organism>
<dbReference type="Pfam" id="PF19136">
    <property type="entry name" value="DUF5819"/>
    <property type="match status" value="1"/>
</dbReference>
<evidence type="ECO:0000313" key="3">
    <source>
        <dbReference type="Proteomes" id="UP000307000"/>
    </source>
</evidence>
<dbReference type="InterPro" id="IPR043857">
    <property type="entry name" value="DUF5819"/>
</dbReference>
<evidence type="ECO:0000313" key="2">
    <source>
        <dbReference type="EMBL" id="QCY48079.1"/>
    </source>
</evidence>
<accession>A0A5B7WVX3</accession>